<dbReference type="Pfam" id="PF06267">
    <property type="entry name" value="DUF1028"/>
    <property type="match status" value="1"/>
</dbReference>
<comment type="caution">
    <text evidence="4">The sequence shown here is derived from an EMBL/GenBank/DDBJ whole genome shotgun (WGS) entry which is preliminary data.</text>
</comment>
<dbReference type="Proteomes" id="UP001597459">
    <property type="component" value="Unassembled WGS sequence"/>
</dbReference>
<dbReference type="InterPro" id="IPR029055">
    <property type="entry name" value="Ntn_hydrolases_N"/>
</dbReference>
<dbReference type="InterPro" id="IPR010430">
    <property type="entry name" value="DUF1028"/>
</dbReference>
<feature type="signal peptide" evidence="2">
    <location>
        <begin position="1"/>
        <end position="23"/>
    </location>
</feature>
<dbReference type="NCBIfam" id="TIGR04183">
    <property type="entry name" value="Por_Secre_tail"/>
    <property type="match status" value="1"/>
</dbReference>
<evidence type="ECO:0000313" key="4">
    <source>
        <dbReference type="EMBL" id="MFD2590724.1"/>
    </source>
</evidence>
<dbReference type="RefSeq" id="WP_378257218.1">
    <property type="nucleotide sequence ID" value="NZ_JBHSJV010000001.1"/>
</dbReference>
<dbReference type="InterPro" id="IPR026444">
    <property type="entry name" value="Secre_tail"/>
</dbReference>
<keyword evidence="1 2" id="KW-0732">Signal</keyword>
<dbReference type="PANTHER" id="PTHR39328:SF1">
    <property type="entry name" value="BLL2871 PROTEIN"/>
    <property type="match status" value="1"/>
</dbReference>
<dbReference type="EMBL" id="JBHULX010000004">
    <property type="protein sequence ID" value="MFD2590724.1"/>
    <property type="molecule type" value="Genomic_DNA"/>
</dbReference>
<evidence type="ECO:0000256" key="2">
    <source>
        <dbReference type="SAM" id="SignalP"/>
    </source>
</evidence>
<reference evidence="5" key="1">
    <citation type="journal article" date="2019" name="Int. J. Syst. Evol. Microbiol.">
        <title>The Global Catalogue of Microorganisms (GCM) 10K type strain sequencing project: providing services to taxonomists for standard genome sequencing and annotation.</title>
        <authorList>
            <consortium name="The Broad Institute Genomics Platform"/>
            <consortium name="The Broad Institute Genome Sequencing Center for Infectious Disease"/>
            <person name="Wu L."/>
            <person name="Ma J."/>
        </authorList>
    </citation>
    <scope>NUCLEOTIDE SEQUENCE [LARGE SCALE GENOMIC DNA]</scope>
    <source>
        <strain evidence="5">KCTC 42423</strain>
    </source>
</reference>
<dbReference type="Pfam" id="PF18962">
    <property type="entry name" value="Por_Secre_tail"/>
    <property type="match status" value="1"/>
</dbReference>
<dbReference type="Gene3D" id="3.60.20.10">
    <property type="entry name" value="Glutamine Phosphoribosylpyrophosphate, subunit 1, domain 1"/>
    <property type="match status" value="1"/>
</dbReference>
<dbReference type="SUPFAM" id="SSF56235">
    <property type="entry name" value="N-terminal nucleophile aminohydrolases (Ntn hydrolases)"/>
    <property type="match status" value="1"/>
</dbReference>
<sequence length="441" mass="48296">MRYINNYFFLLCFALLLPMTLIAQHTFSIVAVDPETGEIGSAGATCISAEDGAITVSDIVLGVGAINTQALWTPSNQRAATKRMKAGDSPEQIIQWMVQHGEVPDNAQYVVVDLNGGAPRTAGYTGVKVFDEKLHLTGPNYAIAGNILLSKEVIRDMETAFLQTEGSLADKLMAALQGAKRPGADSRCLRDGVSSGSAYIRVADPSDTNNEHGKLSLDLNVWITTNVFEPIDALQKEYDNLGQCVEVSLALKTDNYPTETSWEIQDKDRKVVASGGPYNKELITVKKCLPSGEYTFVIKDTYGDGICCRYGNGYYKLTSGGRTLASGGSFRYSEQTPFSLQNLKNLTLDMKNEVFVKDGGAQIAIYPNPADDIVVIKSDGQFISSYEIHDVFGKLIEKGSNGIKTPNTTIYLDVKKYLSGMYFVTIYDDKQQKEVNQLIVK</sequence>
<accession>A0ABW5N955</accession>
<evidence type="ECO:0000313" key="5">
    <source>
        <dbReference type="Proteomes" id="UP001597459"/>
    </source>
</evidence>
<dbReference type="PANTHER" id="PTHR39328">
    <property type="entry name" value="BLL2871 PROTEIN"/>
    <property type="match status" value="1"/>
</dbReference>
<keyword evidence="5" id="KW-1185">Reference proteome</keyword>
<proteinExistence type="predicted"/>
<name>A0ABW5N955_9FLAO</name>
<evidence type="ECO:0000259" key="3">
    <source>
        <dbReference type="Pfam" id="PF18962"/>
    </source>
</evidence>
<feature type="domain" description="Secretion system C-terminal sorting" evidence="3">
    <location>
        <begin position="365"/>
        <end position="440"/>
    </location>
</feature>
<gene>
    <name evidence="4" type="ORF">ACFSTE_07750</name>
</gene>
<organism evidence="4 5">
    <name type="scientific">Aquimarina hainanensis</name>
    <dbReference type="NCBI Taxonomy" id="1578017"/>
    <lineage>
        <taxon>Bacteria</taxon>
        <taxon>Pseudomonadati</taxon>
        <taxon>Bacteroidota</taxon>
        <taxon>Flavobacteriia</taxon>
        <taxon>Flavobacteriales</taxon>
        <taxon>Flavobacteriaceae</taxon>
        <taxon>Aquimarina</taxon>
    </lineage>
</organism>
<evidence type="ECO:0000256" key="1">
    <source>
        <dbReference type="ARBA" id="ARBA00022729"/>
    </source>
</evidence>
<feature type="chain" id="PRO_5045222552" evidence="2">
    <location>
        <begin position="24"/>
        <end position="441"/>
    </location>
</feature>
<protein>
    <submittedName>
        <fullName evidence="4">DUF1028 domain-containing protein</fullName>
    </submittedName>
</protein>